<reference evidence="3 4" key="1">
    <citation type="journal article" date="2018" name="Sci. Rep.">
        <title>Comprehensive analysis of single molecule sequencing-derived complete genome and whole transcriptome of Hyposidra talaca nuclear polyhedrosis virus.</title>
        <authorList>
            <person name="Nguyen T.T."/>
            <person name="Suryamohan K."/>
            <person name="Kuriakose B."/>
            <person name="Janakiraman V."/>
            <person name="Reichelt M."/>
            <person name="Chaudhuri S."/>
            <person name="Guillory J."/>
            <person name="Divakaran N."/>
            <person name="Rabins P.E."/>
            <person name="Goel R."/>
            <person name="Deka B."/>
            <person name="Sarkar S."/>
            <person name="Ekka P."/>
            <person name="Tsai Y.C."/>
            <person name="Vargas D."/>
            <person name="Santhosh S."/>
            <person name="Mohan S."/>
            <person name="Chin C.S."/>
            <person name="Korlach J."/>
            <person name="Thomas G."/>
            <person name="Babu A."/>
            <person name="Seshagiri S."/>
        </authorList>
    </citation>
    <scope>NUCLEOTIDE SEQUENCE [LARGE SCALE GENOMIC DNA]</scope>
    <source>
        <strain evidence="3 4">HytaNPVIndia001</strain>
    </source>
</reference>
<name>A0A2Z4HHY3_9ABAC</name>
<feature type="transmembrane region" description="Helical" evidence="1">
    <location>
        <begin position="627"/>
        <end position="649"/>
    </location>
</feature>
<feature type="domain" description="Baculoviridae p74 N-terminal" evidence="2">
    <location>
        <begin position="15"/>
        <end position="315"/>
    </location>
</feature>
<keyword evidence="1" id="KW-1133">Transmembrane helix</keyword>
<evidence type="ECO:0000259" key="2">
    <source>
        <dbReference type="Pfam" id="PF08404"/>
    </source>
</evidence>
<keyword evidence="4" id="KW-1185">Reference proteome</keyword>
<keyword evidence="1" id="KW-0812">Transmembrane</keyword>
<gene>
    <name evidence="3" type="primary">p74</name>
    <name evidence="3" type="ORF">HytaNPV_gp026</name>
</gene>
<dbReference type="EMBL" id="MH261376">
    <property type="protein sequence ID" value="AWW14386.1"/>
    <property type="molecule type" value="Genomic_DNA"/>
</dbReference>
<evidence type="ECO:0000313" key="4">
    <source>
        <dbReference type="Proteomes" id="UP000501125"/>
    </source>
</evidence>
<feature type="transmembrane region" description="Helical" evidence="1">
    <location>
        <begin position="602"/>
        <end position="620"/>
    </location>
</feature>
<sequence length="668" mass="76396">MFFLFSIHKKMATLTTIDLTNASRYATHQHRLNFIPRWRTRFPHILINYEIRPATNDDYYVPPRLANRAIAVRLTFSRRGCESMSCYPFTETGPIDYNTPFGYTQTSDTTIGYGHPACYHLDRASATRAGAEAEVQAPELRYTESDQCILMDTLTKMYFNTPYLRTDEHLIKGVDDVPGFNVQPNPDPLLPEMFRGTFNEAYCRRFGRSLYNGGCSMQWWESLIGFVLGDTIYTTFKLAANNIFSELRDFDYTRPSPELPLKPSANSEAILQNWLSIRDPRVDFEFEKSFSQYQTLLDLNINANTRLVYTAEEGFARLPYTRQSFSDYRKPQTITDDHQKNGLNKSDTLMSDDELDALITQFLEDNSFILGLFVSAGFDDVLSIFKYILKRINASVIPAMKRALLATSKRVTVKLLGETYKATIVHQINKLAIKTVSSVAKAMTKVAMKAASVVGVLLILLTIADLVLALWDQFGYSNMFPRQYPEDLANSFIAGYFDSFGETRDILEFLPEFFDDLVEDDDTAVFDAFLHILDYVSELEVNSNGQMLNFEESAEIEDFDEATLLGNALASSSLYTHLDFKLYTQRHNNILFAHDATSNTNLLMANLFALGALVIMLFNINDIRFTMLFMVFVICTVYLVIQNSLFYYINLRQATAAAQTKWYKNLYE</sequence>
<dbReference type="Proteomes" id="UP000501125">
    <property type="component" value="Chromosome"/>
</dbReference>
<dbReference type="GO" id="GO:0019058">
    <property type="term" value="P:viral life cycle"/>
    <property type="evidence" value="ECO:0007669"/>
    <property type="project" value="InterPro"/>
</dbReference>
<dbReference type="KEGG" id="vg:65101504"/>
<accession>A0A2Z4HHY3</accession>
<evidence type="ECO:0000313" key="3">
    <source>
        <dbReference type="EMBL" id="AWW14386.1"/>
    </source>
</evidence>
<organism evidence="3 4">
    <name type="scientific">Hyposidra talaca nucleopolyhedrovirus</name>
    <dbReference type="NCBI Taxonomy" id="1070315"/>
    <lineage>
        <taxon>Viruses</taxon>
        <taxon>Viruses incertae sedis</taxon>
        <taxon>Naldaviricetes</taxon>
        <taxon>Lefavirales</taxon>
        <taxon>Baculoviridae</taxon>
        <taxon>Alphabaculovirus</taxon>
        <taxon>Alphabaculovirus hytalacae</taxon>
    </lineage>
</organism>
<dbReference type="InterPro" id="IPR013613">
    <property type="entry name" value="Baculo_p74_N"/>
</dbReference>
<dbReference type="RefSeq" id="YP_010086293.1">
    <property type="nucleotide sequence ID" value="NC_055453.1"/>
</dbReference>
<dbReference type="Pfam" id="PF08404">
    <property type="entry name" value="Baculo_p74_N"/>
    <property type="match status" value="1"/>
</dbReference>
<keyword evidence="1" id="KW-0472">Membrane</keyword>
<dbReference type="InterPro" id="IPR007663">
    <property type="entry name" value="Baculo_p74"/>
</dbReference>
<protein>
    <submittedName>
        <fullName evidence="3">p74</fullName>
    </submittedName>
</protein>
<proteinExistence type="predicted"/>
<feature type="transmembrane region" description="Helical" evidence="1">
    <location>
        <begin position="450"/>
        <end position="471"/>
    </location>
</feature>
<dbReference type="GeneID" id="65101504"/>
<dbReference type="Pfam" id="PF04583">
    <property type="entry name" value="Baculo_p74"/>
    <property type="match status" value="1"/>
</dbReference>
<evidence type="ECO:0000256" key="1">
    <source>
        <dbReference type="SAM" id="Phobius"/>
    </source>
</evidence>